<protein>
    <recommendedName>
        <fullName evidence="2">SnoaL-like domain-containing protein</fullName>
    </recommendedName>
</protein>
<evidence type="ECO:0000259" key="2">
    <source>
        <dbReference type="Pfam" id="PF12680"/>
    </source>
</evidence>
<evidence type="ECO:0000256" key="1">
    <source>
        <dbReference type="SAM" id="MobiDB-lite"/>
    </source>
</evidence>
<dbReference type="SUPFAM" id="SSF54427">
    <property type="entry name" value="NTF2-like"/>
    <property type="match status" value="1"/>
</dbReference>
<reference evidence="3" key="1">
    <citation type="journal article" date="2014" name="Int. J. Syst. Evol. Microbiol.">
        <title>Complete genome sequence of Corynebacterium casei LMG S-19264T (=DSM 44701T), isolated from a smear-ripened cheese.</title>
        <authorList>
            <consortium name="US DOE Joint Genome Institute (JGI-PGF)"/>
            <person name="Walter F."/>
            <person name="Albersmeier A."/>
            <person name="Kalinowski J."/>
            <person name="Ruckert C."/>
        </authorList>
    </citation>
    <scope>NUCLEOTIDE SEQUENCE</scope>
    <source>
        <strain evidence="3">JCM 3086</strain>
    </source>
</reference>
<dbReference type="InterPro" id="IPR037401">
    <property type="entry name" value="SnoaL-like"/>
</dbReference>
<keyword evidence="4" id="KW-1185">Reference proteome</keyword>
<feature type="domain" description="SnoaL-like" evidence="2">
    <location>
        <begin position="21"/>
        <end position="119"/>
    </location>
</feature>
<dbReference type="EMBL" id="BMQA01000017">
    <property type="protein sequence ID" value="GGJ33367.1"/>
    <property type="molecule type" value="Genomic_DNA"/>
</dbReference>
<evidence type="ECO:0000313" key="4">
    <source>
        <dbReference type="Proteomes" id="UP000657574"/>
    </source>
</evidence>
<sequence>MTKRSGVDAVHNFWAQVWEAPQNYDAIDDLVVEDFVLVTGGVRVESRAAFKEWAKEFGGAIDNLEFEVIESFENHDGTRVASLWRITGTNNGALGTEPDGAPIEMCGTAVWGVREDGKLLWNQVERNAFEVHRRLTDPARRRPETHSDETESPG</sequence>
<feature type="region of interest" description="Disordered" evidence="1">
    <location>
        <begin position="135"/>
        <end position="154"/>
    </location>
</feature>
<dbReference type="InterPro" id="IPR032710">
    <property type="entry name" value="NTF2-like_dom_sf"/>
</dbReference>
<name>A0A917KWK8_9ACTN</name>
<gene>
    <name evidence="3" type="ORF">GCM10010121_050710</name>
</gene>
<dbReference type="Pfam" id="PF12680">
    <property type="entry name" value="SnoaL_2"/>
    <property type="match status" value="1"/>
</dbReference>
<dbReference type="AlphaFoldDB" id="A0A917KWK8"/>
<comment type="caution">
    <text evidence="3">The sequence shown here is derived from an EMBL/GenBank/DDBJ whole genome shotgun (WGS) entry which is preliminary data.</text>
</comment>
<proteinExistence type="predicted"/>
<dbReference type="RefSeq" id="WP_189313549.1">
    <property type="nucleotide sequence ID" value="NZ_BMQA01000017.1"/>
</dbReference>
<reference evidence="3" key="2">
    <citation type="submission" date="2020-09" db="EMBL/GenBank/DDBJ databases">
        <authorList>
            <person name="Sun Q."/>
            <person name="Ohkuma M."/>
        </authorList>
    </citation>
    <scope>NUCLEOTIDE SEQUENCE</scope>
    <source>
        <strain evidence="3">JCM 3086</strain>
    </source>
</reference>
<dbReference type="Gene3D" id="3.10.450.50">
    <property type="match status" value="1"/>
</dbReference>
<accession>A0A917KWK8</accession>
<organism evidence="3 4">
    <name type="scientific">Streptomyces brasiliensis</name>
    <dbReference type="NCBI Taxonomy" id="1954"/>
    <lineage>
        <taxon>Bacteria</taxon>
        <taxon>Bacillati</taxon>
        <taxon>Actinomycetota</taxon>
        <taxon>Actinomycetes</taxon>
        <taxon>Kitasatosporales</taxon>
        <taxon>Streptomycetaceae</taxon>
        <taxon>Streptomyces</taxon>
    </lineage>
</organism>
<dbReference type="Proteomes" id="UP000657574">
    <property type="component" value="Unassembled WGS sequence"/>
</dbReference>
<evidence type="ECO:0000313" key="3">
    <source>
        <dbReference type="EMBL" id="GGJ33367.1"/>
    </source>
</evidence>